<dbReference type="InterPro" id="IPR010325">
    <property type="entry name" value="Rhamnogal_lyase"/>
</dbReference>
<dbReference type="AlphaFoldDB" id="A0A178IJ53"/>
<comment type="catalytic activity">
    <reaction evidence="1">
        <text>Endotype eliminative cleavage of L-alpha-rhamnopyranosyl-(1-&gt;4)-alpha-D-galactopyranosyluronic acid bonds of rhamnogalacturonan I domains in ramified hairy regions of pectin leaving L-rhamnopyranose at the reducing end and 4-deoxy-4,5-unsaturated D-galactopyranosyluronic acid at the non-reducing end.</text>
        <dbReference type="EC" id="4.2.2.23"/>
    </reaction>
</comment>
<dbReference type="Gene3D" id="2.60.40.1120">
    <property type="entry name" value="Carboxypeptidase-like, regulatory domain"/>
    <property type="match status" value="1"/>
</dbReference>
<dbReference type="Pfam" id="PF06045">
    <property type="entry name" value="Rhamnogal_lyase"/>
    <property type="match status" value="1"/>
</dbReference>
<dbReference type="SUPFAM" id="SSF49452">
    <property type="entry name" value="Starch-binding domain-like"/>
    <property type="match status" value="1"/>
</dbReference>
<dbReference type="OrthoDB" id="101122at2"/>
<feature type="signal peptide" evidence="8">
    <location>
        <begin position="1"/>
        <end position="23"/>
    </location>
</feature>
<dbReference type="Gene3D" id="2.60.120.260">
    <property type="entry name" value="Galactose-binding domain-like"/>
    <property type="match status" value="1"/>
</dbReference>
<evidence type="ECO:0000259" key="9">
    <source>
        <dbReference type="Pfam" id="PF14683"/>
    </source>
</evidence>
<protein>
    <recommendedName>
        <fullName evidence="4">rhamnogalacturonan endolyase</fullName>
        <ecNumber evidence="4">4.2.2.23</ecNumber>
    </recommendedName>
</protein>
<accession>A0A178IJ53</accession>
<dbReference type="EC" id="4.2.2.23" evidence="4"/>
<dbReference type="GO" id="GO:0030246">
    <property type="term" value="F:carbohydrate binding"/>
    <property type="evidence" value="ECO:0007669"/>
    <property type="project" value="InterPro"/>
</dbReference>
<dbReference type="Pfam" id="PF14683">
    <property type="entry name" value="CBM-like"/>
    <property type="match status" value="1"/>
</dbReference>
<dbReference type="InterPro" id="IPR011013">
    <property type="entry name" value="Gal_mutarotase_sf_dom"/>
</dbReference>
<proteinExistence type="inferred from homology"/>
<dbReference type="CDD" id="cd10316">
    <property type="entry name" value="RGL4_M"/>
    <property type="match status" value="1"/>
</dbReference>
<feature type="domain" description="Rhamnogalacturonan lyase" evidence="9">
    <location>
        <begin position="468"/>
        <end position="645"/>
    </location>
</feature>
<comment type="subcellular location">
    <subcellularLocation>
        <location evidence="2">Secreted</location>
    </subcellularLocation>
</comment>
<keyword evidence="5" id="KW-0964">Secreted</keyword>
<dbReference type="GO" id="GO:0102210">
    <property type="term" value="F:rhamnogalacturonan endolyase activity"/>
    <property type="evidence" value="ECO:0007669"/>
    <property type="project" value="UniProtKB-EC"/>
</dbReference>
<name>A0A178IJ53_9BACT</name>
<organism evidence="11 12">
    <name type="scientific">Termitidicoccus mucosus</name>
    <dbReference type="NCBI Taxonomy" id="1184151"/>
    <lineage>
        <taxon>Bacteria</taxon>
        <taxon>Pseudomonadati</taxon>
        <taxon>Verrucomicrobiota</taxon>
        <taxon>Opitutia</taxon>
        <taxon>Opitutales</taxon>
        <taxon>Opitutaceae</taxon>
        <taxon>Termitidicoccus</taxon>
    </lineage>
</organism>
<dbReference type="InterPro" id="IPR029413">
    <property type="entry name" value="RG-lyase_II"/>
</dbReference>
<dbReference type="PANTHER" id="PTHR32018">
    <property type="entry name" value="RHAMNOGALACTURONATE LYASE FAMILY PROTEIN"/>
    <property type="match status" value="1"/>
</dbReference>
<evidence type="ECO:0000256" key="5">
    <source>
        <dbReference type="ARBA" id="ARBA00022525"/>
    </source>
</evidence>
<keyword evidence="12" id="KW-1185">Reference proteome</keyword>
<dbReference type="InterPro" id="IPR029411">
    <property type="entry name" value="RG-lyase_III"/>
</dbReference>
<evidence type="ECO:0000256" key="7">
    <source>
        <dbReference type="ARBA" id="ARBA00023239"/>
    </source>
</evidence>
<dbReference type="InterPro" id="IPR013784">
    <property type="entry name" value="Carb-bd-like_fold"/>
</dbReference>
<reference evidence="11 12" key="1">
    <citation type="submission" date="2016-01" db="EMBL/GenBank/DDBJ databases">
        <title>High potential of lignocellulose degradation of a new Verrucomicrobia species.</title>
        <authorList>
            <person name="Wang Y."/>
            <person name="Shi Y."/>
            <person name="Qiu Z."/>
            <person name="Liu S."/>
            <person name="Yang H."/>
        </authorList>
    </citation>
    <scope>NUCLEOTIDE SEQUENCE [LARGE SCALE GENOMIC DNA]</scope>
    <source>
        <strain evidence="11 12">TSB47</strain>
    </source>
</reference>
<dbReference type="SUPFAM" id="SSF74650">
    <property type="entry name" value="Galactose mutarotase-like"/>
    <property type="match status" value="1"/>
</dbReference>
<sequence length="658" mass="70986">MKISACLICLAAFLAVLPRPAGAAAPHVILSEDAETYTLDNGVVAARVSKVTGDLVSLRYKNLELLATSLTPDFKPAAQGGAPADNPNWRAPSITGHQHGYWSHDTMGVKGSAPAIPSVTIDPRANGGERGEVSIKAVAANGRKLGTGPGTNPAEGNFASDIEIRYTLGRGDPGVYTYSIFEHKPGYPLTSLGEARYCAKLADFFDWMSVDARRDLHFPKELRAGDKYIYTALQSANPAFGWSSTAKKVGLFFINPSMEYMSGGPTKVELMGHRDTNEVAAPCVLNYWRSSHYGGARVDVDAGEHWQKVVGPFFIYANSGDTPQAIYADARARADAESEQWPYAWVRGVDYPSAAERATVQGRLVLRDAPGAAAPQRGGGAAPFTRLTVGLTAPGTEWQRDAKHYQFWAAGSPDGTFAIPNVRPGRYTLRAFADGVLGEFAQTGVTVEPGKPLDLGALIWTPVRRGRQLWDIGIPNRNASEFFMAGEHDDPEISLRYATLFPGDIRYTVGQSDFSRDWFFQHVPHNEDPAAKSAPFRGVRSPGRAAPRTVVFDLTAAPKGRATLRLAICGTGVKTIEISVNGRAAGSIDGLVGDGVITRHGTQGIWYEREFAFDAALLRAGENTLALTIPAGPVNNGVVYDYLRLELDENAASMRPDM</sequence>
<feature type="domain" description="Rhamnogalacturonan lyase" evidence="10">
    <location>
        <begin position="391"/>
        <end position="451"/>
    </location>
</feature>
<dbReference type="Proteomes" id="UP000078486">
    <property type="component" value="Unassembled WGS sequence"/>
</dbReference>
<comment type="similarity">
    <text evidence="3">Belongs to the polysaccharide lyase 4 family.</text>
</comment>
<evidence type="ECO:0000256" key="8">
    <source>
        <dbReference type="SAM" id="SignalP"/>
    </source>
</evidence>
<feature type="chain" id="PRO_5008088912" description="rhamnogalacturonan endolyase" evidence="8">
    <location>
        <begin position="24"/>
        <end position="658"/>
    </location>
</feature>
<dbReference type="InterPro" id="IPR051850">
    <property type="entry name" value="Polysacch_Lyase_4"/>
</dbReference>
<dbReference type="EMBL" id="LRRQ01000076">
    <property type="protein sequence ID" value="OAM89923.1"/>
    <property type="molecule type" value="Genomic_DNA"/>
</dbReference>
<dbReference type="GO" id="GO:0005576">
    <property type="term" value="C:extracellular region"/>
    <property type="evidence" value="ECO:0007669"/>
    <property type="project" value="UniProtKB-SubCell"/>
</dbReference>
<evidence type="ECO:0000256" key="2">
    <source>
        <dbReference type="ARBA" id="ARBA00004613"/>
    </source>
</evidence>
<evidence type="ECO:0000259" key="10">
    <source>
        <dbReference type="Pfam" id="PF14686"/>
    </source>
</evidence>
<dbReference type="SUPFAM" id="SSF49785">
    <property type="entry name" value="Galactose-binding domain-like"/>
    <property type="match status" value="1"/>
</dbReference>
<keyword evidence="6 8" id="KW-0732">Signal</keyword>
<dbReference type="InterPro" id="IPR008979">
    <property type="entry name" value="Galactose-bd-like_sf"/>
</dbReference>
<dbReference type="Pfam" id="PF14686">
    <property type="entry name" value="fn3_3"/>
    <property type="match status" value="1"/>
</dbReference>
<evidence type="ECO:0000256" key="1">
    <source>
        <dbReference type="ARBA" id="ARBA00001324"/>
    </source>
</evidence>
<dbReference type="RefSeq" id="WP_068770381.1">
    <property type="nucleotide sequence ID" value="NZ_CP109796.1"/>
</dbReference>
<dbReference type="STRING" id="1184151.AW736_11455"/>
<dbReference type="GO" id="GO:0005975">
    <property type="term" value="P:carbohydrate metabolic process"/>
    <property type="evidence" value="ECO:0007669"/>
    <property type="project" value="InterPro"/>
</dbReference>
<gene>
    <name evidence="11" type="ORF">AW736_11455</name>
</gene>
<evidence type="ECO:0000256" key="6">
    <source>
        <dbReference type="ARBA" id="ARBA00022729"/>
    </source>
</evidence>
<evidence type="ECO:0000313" key="11">
    <source>
        <dbReference type="EMBL" id="OAM89923.1"/>
    </source>
</evidence>
<comment type="caution">
    <text evidence="11">The sequence shown here is derived from an EMBL/GenBank/DDBJ whole genome shotgun (WGS) entry which is preliminary data.</text>
</comment>
<evidence type="ECO:0000256" key="3">
    <source>
        <dbReference type="ARBA" id="ARBA00010418"/>
    </source>
</evidence>
<evidence type="ECO:0000313" key="12">
    <source>
        <dbReference type="Proteomes" id="UP000078486"/>
    </source>
</evidence>
<evidence type="ECO:0000256" key="4">
    <source>
        <dbReference type="ARBA" id="ARBA00012437"/>
    </source>
</evidence>
<keyword evidence="7" id="KW-0456">Lyase</keyword>
<dbReference type="PANTHER" id="PTHR32018:SF1">
    <property type="entry name" value="RHAMNOGALACTURONAN ENDOLYASE"/>
    <property type="match status" value="1"/>
</dbReference>